<feature type="region of interest" description="Disordered" evidence="1">
    <location>
        <begin position="47"/>
        <end position="67"/>
    </location>
</feature>
<protein>
    <submittedName>
        <fullName evidence="2">Uncharacterized protein</fullName>
    </submittedName>
</protein>
<feature type="region of interest" description="Disordered" evidence="1">
    <location>
        <begin position="93"/>
        <end position="191"/>
    </location>
</feature>
<keyword evidence="3" id="KW-1185">Reference proteome</keyword>
<gene>
    <name evidence="2" type="ORF">E2C01_094253</name>
</gene>
<evidence type="ECO:0000256" key="1">
    <source>
        <dbReference type="SAM" id="MobiDB-lite"/>
    </source>
</evidence>
<proteinExistence type="predicted"/>
<dbReference type="Proteomes" id="UP000324222">
    <property type="component" value="Unassembled WGS sequence"/>
</dbReference>
<feature type="compositionally biased region" description="Basic and acidic residues" evidence="1">
    <location>
        <begin position="136"/>
        <end position="150"/>
    </location>
</feature>
<accession>A0A5B7K150</accession>
<reference evidence="2 3" key="1">
    <citation type="submission" date="2019-05" db="EMBL/GenBank/DDBJ databases">
        <title>Another draft genome of Portunus trituberculatus and its Hox gene families provides insights of decapod evolution.</title>
        <authorList>
            <person name="Jeong J.-H."/>
            <person name="Song I."/>
            <person name="Kim S."/>
            <person name="Choi T."/>
            <person name="Kim D."/>
            <person name="Ryu S."/>
            <person name="Kim W."/>
        </authorList>
    </citation>
    <scope>NUCLEOTIDE SEQUENCE [LARGE SCALE GENOMIC DNA]</scope>
    <source>
        <tissue evidence="2">Muscle</tissue>
    </source>
</reference>
<evidence type="ECO:0000313" key="3">
    <source>
        <dbReference type="Proteomes" id="UP000324222"/>
    </source>
</evidence>
<name>A0A5B7K150_PORTR</name>
<evidence type="ECO:0000313" key="2">
    <source>
        <dbReference type="EMBL" id="MPC98868.1"/>
    </source>
</evidence>
<organism evidence="2 3">
    <name type="scientific">Portunus trituberculatus</name>
    <name type="common">Swimming crab</name>
    <name type="synonym">Neptunus trituberculatus</name>
    <dbReference type="NCBI Taxonomy" id="210409"/>
    <lineage>
        <taxon>Eukaryota</taxon>
        <taxon>Metazoa</taxon>
        <taxon>Ecdysozoa</taxon>
        <taxon>Arthropoda</taxon>
        <taxon>Crustacea</taxon>
        <taxon>Multicrustacea</taxon>
        <taxon>Malacostraca</taxon>
        <taxon>Eumalacostraca</taxon>
        <taxon>Eucarida</taxon>
        <taxon>Decapoda</taxon>
        <taxon>Pleocyemata</taxon>
        <taxon>Brachyura</taxon>
        <taxon>Eubrachyura</taxon>
        <taxon>Portunoidea</taxon>
        <taxon>Portunidae</taxon>
        <taxon>Portuninae</taxon>
        <taxon>Portunus</taxon>
    </lineage>
</organism>
<sequence>MNNFGLSSQLQFCSLSREGIGRERNCDLAALQDPDTSSSVLLCVSESSPPISPLSPTLDARTGASSDHMTNNDNLPSGLTTICPRCRSPLATLPPTDVPINPTLSSTGPPARLTRTRGTGVGKGGEEEEEEGLVMECRRTRGGGEEEARVMEFPTKYNTGSVTPRQRCHDQSPPPLKLGKETRLPVFTTHQ</sequence>
<dbReference type="AlphaFoldDB" id="A0A5B7K150"/>
<dbReference type="EMBL" id="VSRR010115944">
    <property type="protein sequence ID" value="MPC98868.1"/>
    <property type="molecule type" value="Genomic_DNA"/>
</dbReference>
<comment type="caution">
    <text evidence="2">The sequence shown here is derived from an EMBL/GenBank/DDBJ whole genome shotgun (WGS) entry which is preliminary data.</text>
</comment>